<dbReference type="AlphaFoldDB" id="A0ABD1GBA5"/>
<dbReference type="PANTHER" id="PTHR33736:SF13">
    <property type="entry name" value="OS11G0155100 PROTEIN"/>
    <property type="match status" value="1"/>
</dbReference>
<gene>
    <name evidence="2" type="ORF">AAHA92_25627</name>
</gene>
<dbReference type="EMBL" id="JBEAFC010000009">
    <property type="protein sequence ID" value="KAL1541402.1"/>
    <property type="molecule type" value="Genomic_DNA"/>
</dbReference>
<evidence type="ECO:0000313" key="2">
    <source>
        <dbReference type="EMBL" id="KAL1541402.1"/>
    </source>
</evidence>
<keyword evidence="1" id="KW-0472">Membrane</keyword>
<name>A0ABD1GBA5_SALDI</name>
<feature type="transmembrane region" description="Helical" evidence="1">
    <location>
        <begin position="303"/>
        <end position="322"/>
    </location>
</feature>
<evidence type="ECO:0000256" key="1">
    <source>
        <dbReference type="SAM" id="Phobius"/>
    </source>
</evidence>
<keyword evidence="3" id="KW-1185">Reference proteome</keyword>
<comment type="caution">
    <text evidence="2">The sequence shown here is derived from an EMBL/GenBank/DDBJ whole genome shotgun (WGS) entry which is preliminary data.</text>
</comment>
<organism evidence="2 3">
    <name type="scientific">Salvia divinorum</name>
    <name type="common">Maria pastora</name>
    <name type="synonym">Diviner's sage</name>
    <dbReference type="NCBI Taxonomy" id="28513"/>
    <lineage>
        <taxon>Eukaryota</taxon>
        <taxon>Viridiplantae</taxon>
        <taxon>Streptophyta</taxon>
        <taxon>Embryophyta</taxon>
        <taxon>Tracheophyta</taxon>
        <taxon>Spermatophyta</taxon>
        <taxon>Magnoliopsida</taxon>
        <taxon>eudicotyledons</taxon>
        <taxon>Gunneridae</taxon>
        <taxon>Pentapetalae</taxon>
        <taxon>asterids</taxon>
        <taxon>lamiids</taxon>
        <taxon>Lamiales</taxon>
        <taxon>Lamiaceae</taxon>
        <taxon>Nepetoideae</taxon>
        <taxon>Mentheae</taxon>
        <taxon>Salviinae</taxon>
        <taxon>Salvia</taxon>
        <taxon>Salvia subgen. Calosphace</taxon>
    </lineage>
</organism>
<dbReference type="SUPFAM" id="SSF81383">
    <property type="entry name" value="F-box domain"/>
    <property type="match status" value="1"/>
</dbReference>
<keyword evidence="1" id="KW-1133">Transmembrane helix</keyword>
<protein>
    <submittedName>
        <fullName evidence="2">F-box protein</fullName>
    </submittedName>
</protein>
<evidence type="ECO:0000313" key="3">
    <source>
        <dbReference type="Proteomes" id="UP001567538"/>
    </source>
</evidence>
<proteinExistence type="predicted"/>
<dbReference type="InterPro" id="IPR045283">
    <property type="entry name" value="AT3G44326-like"/>
</dbReference>
<dbReference type="PANTHER" id="PTHR33736">
    <property type="entry name" value="F-BOX PROTEIN-RELATED"/>
    <property type="match status" value="1"/>
</dbReference>
<sequence length="323" mass="35747">MNPPPSAGAGTAGFPTLHPEIIDSHILSRLDGPALASVACCSADLRFHSSDHNLWLSICHSTWPATASPRLSQLISTFPGGGPRAFFSHAFSLLSKRPITTLPPSAPPEILSAVDIHYDGKLIFTKLHSTETGSDWFRCSPFRADLMELKEVPPTAVKISAGFGNGDMHEGIMTLSWIVIDPVGRRAANLSSHEPVSVQRHWLTGELEVRFGSVFAGDGGQVMCGIVVTCGGEMEVREVRMEMEDMDGKHLNGEESLAIMQGALVGEKGTGKNRTAEARRRYAEFEEVKRERRERELTRERDWEILCLAIGLSIYFYFWYYIL</sequence>
<dbReference type="InterPro" id="IPR036047">
    <property type="entry name" value="F-box-like_dom_sf"/>
</dbReference>
<accession>A0ABD1GBA5</accession>
<keyword evidence="1" id="KW-0812">Transmembrane</keyword>
<reference evidence="2 3" key="1">
    <citation type="submission" date="2024-06" db="EMBL/GenBank/DDBJ databases">
        <title>A chromosome level genome sequence of Diviner's sage (Salvia divinorum).</title>
        <authorList>
            <person name="Ford S.A."/>
            <person name="Ro D.-K."/>
            <person name="Ness R.W."/>
            <person name="Phillips M.A."/>
        </authorList>
    </citation>
    <scope>NUCLEOTIDE SEQUENCE [LARGE SCALE GENOMIC DNA]</scope>
    <source>
        <strain evidence="2">SAF-2024a</strain>
        <tissue evidence="2">Leaf</tissue>
    </source>
</reference>
<dbReference type="Proteomes" id="UP001567538">
    <property type="component" value="Unassembled WGS sequence"/>
</dbReference>